<organism evidence="2 3">
    <name type="scientific">Elstera cyanobacteriorum</name>
    <dbReference type="NCBI Taxonomy" id="2022747"/>
    <lineage>
        <taxon>Bacteria</taxon>
        <taxon>Pseudomonadati</taxon>
        <taxon>Pseudomonadota</taxon>
        <taxon>Alphaproteobacteria</taxon>
        <taxon>Rhodospirillales</taxon>
        <taxon>Rhodospirillaceae</taxon>
        <taxon>Elstera</taxon>
    </lineage>
</organism>
<name>A0A255XUM3_9PROT</name>
<proteinExistence type="predicted"/>
<feature type="signal peptide" evidence="1">
    <location>
        <begin position="1"/>
        <end position="27"/>
    </location>
</feature>
<keyword evidence="1" id="KW-0732">Signal</keyword>
<evidence type="ECO:0000313" key="2">
    <source>
        <dbReference type="EMBL" id="OYQ20601.1"/>
    </source>
</evidence>
<sequence length="180" mass="19723">MGSAVRLGATGLSAALLLAACSGQSETATIPPCPRVGILADAARLTVFRDGPGRDVTDVQSISNVSGFSGSCYYENKQRTVVVDLRIELTSERGPAAGGPRFADLPYFVSILDKNRNILVQQDFTLRADYPANSARVGLFDELEQRINLKDGEFGNAYEVLIGFRLTPDQLEWNRQNRRR</sequence>
<protein>
    <recommendedName>
        <fullName evidence="4">Lipoprotein</fullName>
    </recommendedName>
</protein>
<comment type="caution">
    <text evidence="2">The sequence shown here is derived from an EMBL/GenBank/DDBJ whole genome shotgun (WGS) entry which is preliminary data.</text>
</comment>
<dbReference type="EMBL" id="NOXS01000027">
    <property type="protein sequence ID" value="OYQ20601.1"/>
    <property type="molecule type" value="Genomic_DNA"/>
</dbReference>
<evidence type="ECO:0000256" key="1">
    <source>
        <dbReference type="SAM" id="SignalP"/>
    </source>
</evidence>
<dbReference type="AlphaFoldDB" id="A0A255XUM3"/>
<feature type="chain" id="PRO_5013214060" description="Lipoprotein" evidence="1">
    <location>
        <begin position="28"/>
        <end position="180"/>
    </location>
</feature>
<accession>A0A255XUM3</accession>
<keyword evidence="3" id="KW-1185">Reference proteome</keyword>
<reference evidence="2 3" key="1">
    <citation type="submission" date="2017-07" db="EMBL/GenBank/DDBJ databases">
        <title>Elstera cyanobacteriorum sp. nov., a novel bacterium isolated from cyanobacterial aggregates in a eutrophic lake.</title>
        <authorList>
            <person name="Cai H."/>
        </authorList>
    </citation>
    <scope>NUCLEOTIDE SEQUENCE [LARGE SCALE GENOMIC DNA]</scope>
    <source>
        <strain evidence="2 3">TH019</strain>
    </source>
</reference>
<evidence type="ECO:0008006" key="4">
    <source>
        <dbReference type="Google" id="ProtNLM"/>
    </source>
</evidence>
<dbReference type="Proteomes" id="UP000216361">
    <property type="component" value="Unassembled WGS sequence"/>
</dbReference>
<gene>
    <name evidence="2" type="ORF">CHR90_04295</name>
</gene>
<evidence type="ECO:0000313" key="3">
    <source>
        <dbReference type="Proteomes" id="UP000216361"/>
    </source>
</evidence>
<dbReference type="PROSITE" id="PS51257">
    <property type="entry name" value="PROKAR_LIPOPROTEIN"/>
    <property type="match status" value="1"/>
</dbReference>